<organism evidence="2 3">
    <name type="scientific">Hevea brasiliensis</name>
    <name type="common">Para rubber tree</name>
    <name type="synonym">Siphonia brasiliensis</name>
    <dbReference type="NCBI Taxonomy" id="3981"/>
    <lineage>
        <taxon>Eukaryota</taxon>
        <taxon>Viridiplantae</taxon>
        <taxon>Streptophyta</taxon>
        <taxon>Embryophyta</taxon>
        <taxon>Tracheophyta</taxon>
        <taxon>Spermatophyta</taxon>
        <taxon>Magnoliopsida</taxon>
        <taxon>eudicotyledons</taxon>
        <taxon>Gunneridae</taxon>
        <taxon>Pentapetalae</taxon>
        <taxon>rosids</taxon>
        <taxon>fabids</taxon>
        <taxon>Malpighiales</taxon>
        <taxon>Euphorbiaceae</taxon>
        <taxon>Crotonoideae</taxon>
        <taxon>Micrandreae</taxon>
        <taxon>Hevea</taxon>
    </lineage>
</organism>
<accession>A0A6A6MT13</accession>
<dbReference type="Pfam" id="PF05686">
    <property type="entry name" value="Glyco_transf_90"/>
    <property type="match status" value="2"/>
</dbReference>
<dbReference type="SMART" id="SM00672">
    <property type="entry name" value="CAP10"/>
    <property type="match status" value="1"/>
</dbReference>
<dbReference type="InterPro" id="IPR051091">
    <property type="entry name" value="O-Glucosyltr/Glycosyltrsf_90"/>
</dbReference>
<feature type="domain" description="Glycosyl transferase CAP10" evidence="1">
    <location>
        <begin position="180"/>
        <end position="439"/>
    </location>
</feature>
<evidence type="ECO:0000313" key="2">
    <source>
        <dbReference type="EMBL" id="KAF2315323.1"/>
    </source>
</evidence>
<evidence type="ECO:0000259" key="1">
    <source>
        <dbReference type="SMART" id="SM00672"/>
    </source>
</evidence>
<keyword evidence="3" id="KW-1185">Reference proteome</keyword>
<dbReference type="AlphaFoldDB" id="A0A6A6MT13"/>
<dbReference type="InterPro" id="IPR006598">
    <property type="entry name" value="CAP10"/>
</dbReference>
<dbReference type="PANTHER" id="PTHR12203:SF74">
    <property type="entry name" value="GLYCOSYLTRANSFERASE"/>
    <property type="match status" value="1"/>
</dbReference>
<dbReference type="Proteomes" id="UP000467840">
    <property type="component" value="Chromosome 15"/>
</dbReference>
<gene>
    <name evidence="2" type="ORF">GH714_038830</name>
</gene>
<name>A0A6A6MT13_HEVBR</name>
<sequence>MIERARRTAHFRLVIVDGKAYVDKYKQSIQTRDAFTLWGILQLMRWYPGRLPDLELMFDCDDRPVVRSKDFQGPNSTGPPPLFRYCADGQSLDIVFPDWSFWGWTGIVNLNKGINNQIYKINAPTEAIGEAASNFIQEDMKMDYIYDYMFHLLNEYAKLLKYKPTIPAEAVELLRLYPGRVPDLELMFGCGDIPVVVKHDYQGPNATSPPPVFQYCGHADKLGIIFPDWAFWGWAEINIKPWESMLQGLIKGNKKKKWKDRVPYAYWKGNPDVTSNRGNLMSCDVSDKHDWNARLYRQASSLIRTSFLNWVEETKHGFKHSKLEDQCTHRYKIYIEGRGWSVSGKYILSCDSMTLLIKPDYYDFFMRSLVPMQHYWPISATNKCRDIKFAVEWGNSHPYKAQAIGKAGSRFIQENLKMEYVYAYMFHLLREYAKLLKFKPEIPAGGVELCSESMACPEGGLRRKFMVESMVDSPSDTLPCTMPPPFDPPALEALFDRNENITRQVVMWQNEYWENLNKNQSSPHHH</sequence>
<dbReference type="EMBL" id="JAAGAX010000005">
    <property type="protein sequence ID" value="KAF2315323.1"/>
    <property type="molecule type" value="Genomic_DNA"/>
</dbReference>
<protein>
    <recommendedName>
        <fullName evidence="1">Glycosyl transferase CAP10 domain-containing protein</fullName>
    </recommendedName>
</protein>
<proteinExistence type="predicted"/>
<dbReference type="PANTHER" id="PTHR12203">
    <property type="entry name" value="KDEL LYS-ASP-GLU-LEU CONTAINING - RELATED"/>
    <property type="match status" value="1"/>
</dbReference>
<evidence type="ECO:0000313" key="3">
    <source>
        <dbReference type="Proteomes" id="UP000467840"/>
    </source>
</evidence>
<comment type="caution">
    <text evidence="2">The sequence shown here is derived from an EMBL/GenBank/DDBJ whole genome shotgun (WGS) entry which is preliminary data.</text>
</comment>
<reference evidence="2 3" key="1">
    <citation type="journal article" date="2020" name="Mol. Plant">
        <title>The Chromosome-Based Rubber Tree Genome Provides New Insights into Spurge Genome Evolution and Rubber Biosynthesis.</title>
        <authorList>
            <person name="Liu J."/>
            <person name="Shi C."/>
            <person name="Shi C.C."/>
            <person name="Li W."/>
            <person name="Zhang Q.J."/>
            <person name="Zhang Y."/>
            <person name="Li K."/>
            <person name="Lu H.F."/>
            <person name="Shi C."/>
            <person name="Zhu S.T."/>
            <person name="Xiao Z.Y."/>
            <person name="Nan H."/>
            <person name="Yue Y."/>
            <person name="Zhu X.G."/>
            <person name="Wu Y."/>
            <person name="Hong X.N."/>
            <person name="Fan G.Y."/>
            <person name="Tong Y."/>
            <person name="Zhang D."/>
            <person name="Mao C.L."/>
            <person name="Liu Y.L."/>
            <person name="Hao S.J."/>
            <person name="Liu W.Q."/>
            <person name="Lv M.Q."/>
            <person name="Zhang H.B."/>
            <person name="Liu Y."/>
            <person name="Hu-Tang G.R."/>
            <person name="Wang J.P."/>
            <person name="Wang J.H."/>
            <person name="Sun Y.H."/>
            <person name="Ni S.B."/>
            <person name="Chen W.B."/>
            <person name="Zhang X.C."/>
            <person name="Jiao Y.N."/>
            <person name="Eichler E.E."/>
            <person name="Li G.H."/>
            <person name="Liu X."/>
            <person name="Gao L.Z."/>
        </authorList>
    </citation>
    <scope>NUCLEOTIDE SEQUENCE [LARGE SCALE GENOMIC DNA]</scope>
    <source>
        <strain evidence="3">cv. GT1</strain>
        <tissue evidence="2">Leaf</tissue>
    </source>
</reference>